<organism evidence="1 2">
    <name type="scientific">Plasmodium brasilianum</name>
    <dbReference type="NCBI Taxonomy" id="5824"/>
    <lineage>
        <taxon>Eukaryota</taxon>
        <taxon>Sar</taxon>
        <taxon>Alveolata</taxon>
        <taxon>Apicomplexa</taxon>
        <taxon>Aconoidasida</taxon>
        <taxon>Haemosporida</taxon>
        <taxon>Plasmodiidae</taxon>
        <taxon>Plasmodium</taxon>
        <taxon>Plasmodium (Plasmodium)</taxon>
    </lineage>
</organism>
<proteinExistence type="predicted"/>
<comment type="caution">
    <text evidence="1">The sequence shown here is derived from an EMBL/GenBank/DDBJ whole genome shotgun (WGS) entry which is preliminary data.</text>
</comment>
<gene>
    <name evidence="1" type="ORF">MKS88_005827</name>
</gene>
<evidence type="ECO:0000313" key="1">
    <source>
        <dbReference type="EMBL" id="KAI4835143.1"/>
    </source>
</evidence>
<keyword evidence="2" id="KW-1185">Reference proteome</keyword>
<name>A0ACB9Y393_PLABR</name>
<sequence length="1254" mass="147922">MKRRKNCSVFCHLHEQIRRKNSRRYFITSIELKKKNNFKIWKYENNNYKANIFFHENFQIFKEKDYLLKTRISNFKKINKCNINYLFIFLQFDEICTDHFFNNTLPTNGIHIQILSKLNYLLLLKRVIRNDTSLNRSLKYIYHNYVLAREGRNGNDVISSCIDHRLCVPGVDKNKNRSITIHRKDDAPSSSCCINDAAIAPARGSSGNSSSGSGNIKKEDGKEFFCLKKASELFKVDNCKIVIHTNINNKYIKHVYLEELDEDISTQLNYVYMFDNKIADKYILLQLYSFYEYYKEEVEKKKNEFLFFLDRLCERMLDKMNLIDLVFIFHTHIKQNYYNHLFLFILMNESEYFLNTTAQLKKEEKKQQIIKKKYNQKSLITFFHSLTNYFFYLSKHDTDGRYRDKLNYVKWLIYNKMYGYLLQYLQENYTLFTALDMTILYSSFFKLGIKNDQLQGVLLDYIVCRSVDGVASTNRGHDKARTNASDDVASTDRGDGVADIQSSTGGCHDRMSGGNMQIFCSFVNMFCKFFTQFSYSKEKYTKVIKSLLVIFENNLKIIVELFFNNACPTEVDDKRRTSTESFLNIVTNKDVNYFAFINLLRISRRSENGTSLLVGSKEKKWSKGVNQFSSSNCTDGKDSNICKDNSGENLYNLSTINENIKYIVNVLNSTYKILNHTIMSYRINEFSKNFHKIQLYNFVDKMIFGHTCTDNYNCTEYTQMLRRYIYNISLFTYSEGININRLFICSYIGNLFLCDFVNVYIKSISQQLLNSGERISTIKEKLNDDFFFSQIVTNTLGAINNLNIRRNGIFENISYLIKKNTFHLQFMHIANIIHSFASVKIRNEKLLCFLLHELMLQMNVERNKKQLNDQILSNISISLLKLDFPNEKFDHIIFANFKKVQSLQSLINITFYISYYNLVYPFLRENYFNYFFQHVKIYKMDHLTVQSKAQLKLISFLILHIHRYCSVKSGISDISFDAFVNSLNNLIRSSSNHSYTKLSNVGLYNHTLKKVYNYVTYIVRKRNALNNYCRINQKFFKNQNNSLSKHTKALNSNQPYNVFLKKHRTKQLCISNCKRGMHSHSTAPHGRPCGKFCSHIYNSEHRREHRSMHSRLHGRLRIRLHGRLHDRLHGRLHDRLHGRLHDRLHSSVEQNIEGKNTNTCFSLTHLKSTSINMFDIFTYKLLKNKNDKNVKLLDRENYLNLNFVSAFPFPEKPINYSTSNLHNDIFDVIVSLNIKRTAVKEISHYPYYVDIVLL</sequence>
<evidence type="ECO:0000313" key="2">
    <source>
        <dbReference type="Proteomes" id="UP001056978"/>
    </source>
</evidence>
<reference evidence="1" key="1">
    <citation type="submission" date="2022-06" db="EMBL/GenBank/DDBJ databases">
        <title>The First Complete Genome of the Simian Malaria Parasite Plasmodium brasilianum.</title>
        <authorList>
            <person name="Bajic M."/>
            <person name="Ravishankar S."/>
        </authorList>
    </citation>
    <scope>NUCLEOTIDE SEQUENCE</scope>
    <source>
        <strain evidence="1">Bolivian I</strain>
    </source>
</reference>
<accession>A0ACB9Y393</accession>
<protein>
    <submittedName>
        <fullName evidence="1">Uncharacterized protein</fullName>
    </submittedName>
</protein>
<dbReference type="Proteomes" id="UP001056978">
    <property type="component" value="Chromosome 14"/>
</dbReference>
<dbReference type="EMBL" id="CM043782">
    <property type="protein sequence ID" value="KAI4835143.1"/>
    <property type="molecule type" value="Genomic_DNA"/>
</dbReference>